<dbReference type="OrthoDB" id="2897838at2759"/>
<name>A0A2T9Y5X0_9FUNG</name>
<comment type="caution">
    <text evidence="1">The sequence shown here is derived from an EMBL/GenBank/DDBJ whole genome shotgun (WGS) entry which is preliminary data.</text>
</comment>
<reference evidence="1 2" key="1">
    <citation type="journal article" date="2018" name="MBio">
        <title>Comparative Genomics Reveals the Core Gene Toolbox for the Fungus-Insect Symbiosis.</title>
        <authorList>
            <person name="Wang Y."/>
            <person name="Stata M."/>
            <person name="Wang W."/>
            <person name="Stajich J.E."/>
            <person name="White M.M."/>
            <person name="Moncalvo J.M."/>
        </authorList>
    </citation>
    <scope>NUCLEOTIDE SEQUENCE [LARGE SCALE GENOMIC DNA]</scope>
    <source>
        <strain evidence="1 2">SWE-8-4</strain>
    </source>
</reference>
<evidence type="ECO:0000313" key="1">
    <source>
        <dbReference type="EMBL" id="PVU87736.1"/>
    </source>
</evidence>
<evidence type="ECO:0000313" key="2">
    <source>
        <dbReference type="Proteomes" id="UP000245383"/>
    </source>
</evidence>
<organism evidence="1 2">
    <name type="scientific">Smittium simulii</name>
    <dbReference type="NCBI Taxonomy" id="133385"/>
    <lineage>
        <taxon>Eukaryota</taxon>
        <taxon>Fungi</taxon>
        <taxon>Fungi incertae sedis</taxon>
        <taxon>Zoopagomycota</taxon>
        <taxon>Kickxellomycotina</taxon>
        <taxon>Harpellomycetes</taxon>
        <taxon>Harpellales</taxon>
        <taxon>Legeriomycetaceae</taxon>
        <taxon>Smittium</taxon>
    </lineage>
</organism>
<proteinExistence type="predicted"/>
<protein>
    <submittedName>
        <fullName evidence="1">Uncharacterized protein</fullName>
    </submittedName>
</protein>
<keyword evidence="2" id="KW-1185">Reference proteome</keyword>
<dbReference type="EMBL" id="MBFR01000453">
    <property type="protein sequence ID" value="PVU87736.1"/>
    <property type="molecule type" value="Genomic_DNA"/>
</dbReference>
<accession>A0A2T9Y5X0</accession>
<dbReference type="AlphaFoldDB" id="A0A2T9Y5X0"/>
<sequence>MSLKLPSDKKLGKLYWKGTSNVGCSLTWLSNAEKTFGIEKKFLEKTKIMGCHGDSEQPSNSELRIRETEFTKMERSIVSTRDSRNGNLYRCQQTAWGIVVVSQSYLGFLFRQHYDPGIRTEIWGNYLSQITRSLRKTVVSLYRDKHTSSDVLCTNVHQPGRCAIKTNSTNGMLSINRDIQETEQNIWPIRFGSVCNNTEQEAAQILQLVPGQSIIITRSILSSVCKRNSPLLNITKTGGTKLSNLFFKKKLDSKSMRNTRFFIFKSAKIDYSDR</sequence>
<gene>
    <name evidence="1" type="ORF">BB561_006198</name>
</gene>
<dbReference type="Proteomes" id="UP000245383">
    <property type="component" value="Unassembled WGS sequence"/>
</dbReference>